<dbReference type="EMBL" id="CAJNJA010045519">
    <property type="protein sequence ID" value="CAE7810137.1"/>
    <property type="molecule type" value="Genomic_DNA"/>
</dbReference>
<dbReference type="OrthoDB" id="427389at2759"/>
<protein>
    <submittedName>
        <fullName evidence="2">Uncharacterized protein</fullName>
    </submittedName>
</protein>
<keyword evidence="3" id="KW-1185">Reference proteome</keyword>
<gene>
    <name evidence="2" type="ORF">SNEC2469_LOCUS23987</name>
</gene>
<evidence type="ECO:0000313" key="2">
    <source>
        <dbReference type="EMBL" id="CAE7810137.1"/>
    </source>
</evidence>
<reference evidence="2" key="1">
    <citation type="submission" date="2021-02" db="EMBL/GenBank/DDBJ databases">
        <authorList>
            <person name="Dougan E. K."/>
            <person name="Rhodes N."/>
            <person name="Thang M."/>
            <person name="Chan C."/>
        </authorList>
    </citation>
    <scope>NUCLEOTIDE SEQUENCE</scope>
</reference>
<sequence length="217" mass="23897">MYLCVLRAQAGFLLATKDLGDVDKLSAEDRNELLRTNKDVVLATLTAFSDFQKVLSLEQLQYCIEMKYGDSCDSRHVIRECKKTKEARLAWMKELKDAVKGKLLEKKFVRPKGSSSNSSSPEKLETATGPPDISPPSSAVLTSVVAKIMANPPRLDPTDQHKQKFRLRLKQKAPTSGDAGGAARRPLLMMWPTEEAETTAPAQEVSAFAFGLKSGIL</sequence>
<comment type="caution">
    <text evidence="2">The sequence shown here is derived from an EMBL/GenBank/DDBJ whole genome shotgun (WGS) entry which is preliminary data.</text>
</comment>
<evidence type="ECO:0000313" key="3">
    <source>
        <dbReference type="Proteomes" id="UP000601435"/>
    </source>
</evidence>
<name>A0A812Z3E2_9DINO</name>
<proteinExistence type="predicted"/>
<feature type="region of interest" description="Disordered" evidence="1">
    <location>
        <begin position="151"/>
        <end position="184"/>
    </location>
</feature>
<accession>A0A812Z3E2</accession>
<organism evidence="2 3">
    <name type="scientific">Symbiodinium necroappetens</name>
    <dbReference type="NCBI Taxonomy" id="1628268"/>
    <lineage>
        <taxon>Eukaryota</taxon>
        <taxon>Sar</taxon>
        <taxon>Alveolata</taxon>
        <taxon>Dinophyceae</taxon>
        <taxon>Suessiales</taxon>
        <taxon>Symbiodiniaceae</taxon>
        <taxon>Symbiodinium</taxon>
    </lineage>
</organism>
<feature type="region of interest" description="Disordered" evidence="1">
    <location>
        <begin position="109"/>
        <end position="137"/>
    </location>
</feature>
<dbReference type="AlphaFoldDB" id="A0A812Z3E2"/>
<dbReference type="Proteomes" id="UP000601435">
    <property type="component" value="Unassembled WGS sequence"/>
</dbReference>
<evidence type="ECO:0000256" key="1">
    <source>
        <dbReference type="SAM" id="MobiDB-lite"/>
    </source>
</evidence>